<organism evidence="1 2">
    <name type="scientific">Lentisphaera profundi</name>
    <dbReference type="NCBI Taxonomy" id="1658616"/>
    <lineage>
        <taxon>Bacteria</taxon>
        <taxon>Pseudomonadati</taxon>
        <taxon>Lentisphaerota</taxon>
        <taxon>Lentisphaeria</taxon>
        <taxon>Lentisphaerales</taxon>
        <taxon>Lentisphaeraceae</taxon>
        <taxon>Lentisphaera</taxon>
    </lineage>
</organism>
<dbReference type="EMBL" id="CP117812">
    <property type="protein sequence ID" value="WDE98788.1"/>
    <property type="molecule type" value="Genomic_DNA"/>
</dbReference>
<keyword evidence="2" id="KW-1185">Reference proteome</keyword>
<gene>
    <name evidence="1" type="ORF">PQO03_13175</name>
</gene>
<dbReference type="RefSeq" id="WP_274153657.1">
    <property type="nucleotide sequence ID" value="NZ_CP117812.1"/>
</dbReference>
<reference evidence="1 2" key="1">
    <citation type="submission" date="2023-02" db="EMBL/GenBank/DDBJ databases">
        <title>Genome sequence of Lentisphaera profundi SAORIC-696.</title>
        <authorList>
            <person name="Kim e."/>
            <person name="Cho J.-C."/>
            <person name="Choi A."/>
            <person name="Kang I."/>
        </authorList>
    </citation>
    <scope>NUCLEOTIDE SEQUENCE [LARGE SCALE GENOMIC DNA]</scope>
    <source>
        <strain evidence="1 2">SAORIC-696</strain>
    </source>
</reference>
<dbReference type="Proteomes" id="UP001214250">
    <property type="component" value="Chromosome 2"/>
</dbReference>
<name>A0ABY7W3E6_9BACT</name>
<evidence type="ECO:0000313" key="2">
    <source>
        <dbReference type="Proteomes" id="UP001214250"/>
    </source>
</evidence>
<sequence length="60" mass="7043">MLIFLNCQKRAHRMLIKLMRSDYPGGTSLDRLFIHAQVASLSEQLKHTMKRIIKATLRDF</sequence>
<evidence type="ECO:0000313" key="1">
    <source>
        <dbReference type="EMBL" id="WDE98788.1"/>
    </source>
</evidence>
<accession>A0ABY7W3E6</accession>
<protein>
    <submittedName>
        <fullName evidence="1">Uncharacterized protein</fullName>
    </submittedName>
</protein>
<proteinExistence type="predicted"/>